<proteinExistence type="predicted"/>
<evidence type="ECO:0000313" key="4">
    <source>
        <dbReference type="Proteomes" id="UP000001635"/>
    </source>
</evidence>
<organism evidence="3 4">
    <name type="scientific">Cyclobacterium marinum (strain ATCC 25205 / DSM 745 / LMG 13164 / NCIMB 1802)</name>
    <name type="common">Flectobacillus marinus</name>
    <dbReference type="NCBI Taxonomy" id="880070"/>
    <lineage>
        <taxon>Bacteria</taxon>
        <taxon>Pseudomonadati</taxon>
        <taxon>Bacteroidota</taxon>
        <taxon>Cytophagia</taxon>
        <taxon>Cytophagales</taxon>
        <taxon>Cyclobacteriaceae</taxon>
        <taxon>Cyclobacterium</taxon>
    </lineage>
</organism>
<reference evidence="4" key="1">
    <citation type="submission" date="2011-07" db="EMBL/GenBank/DDBJ databases">
        <title>The complete genome of Cyclobacterium marinum DSM 745.</title>
        <authorList>
            <person name="Lucas S."/>
            <person name="Han J."/>
            <person name="Lapidus A."/>
            <person name="Bruce D."/>
            <person name="Goodwin L."/>
            <person name="Pitluck S."/>
            <person name="Peters L."/>
            <person name="Kyrpides N."/>
            <person name="Mavromatis K."/>
            <person name="Ivanova N."/>
            <person name="Ovchinnikova G."/>
            <person name="Chertkov O."/>
            <person name="Detter J.C."/>
            <person name="Tapia R."/>
            <person name="Han C."/>
            <person name="Land M."/>
            <person name="Hauser L."/>
            <person name="Markowitz V."/>
            <person name="Cheng J.-F."/>
            <person name="Hugenholtz P."/>
            <person name="Woyke T."/>
            <person name="Wu D."/>
            <person name="Tindall B."/>
            <person name="Schuetze A."/>
            <person name="Brambilla E."/>
            <person name="Klenk H.-P."/>
            <person name="Eisen J.A."/>
        </authorList>
    </citation>
    <scope>NUCLEOTIDE SEQUENCE [LARGE SCALE GENOMIC DNA]</scope>
    <source>
        <strain evidence="4">ATCC 25205 / DSM 745 / LMG 13164 / NCIMB 1802</strain>
    </source>
</reference>
<dbReference type="EMBL" id="CP002955">
    <property type="protein sequence ID" value="AEL27009.1"/>
    <property type="molecule type" value="Genomic_DNA"/>
</dbReference>
<dbReference type="Proteomes" id="UP000001635">
    <property type="component" value="Chromosome"/>
</dbReference>
<dbReference type="InterPro" id="IPR011162">
    <property type="entry name" value="MHC_I/II-like_Ag-recog"/>
</dbReference>
<feature type="domain" description="DUF4099" evidence="2">
    <location>
        <begin position="2"/>
        <end position="85"/>
    </location>
</feature>
<dbReference type="Pfam" id="PF13351">
    <property type="entry name" value="DUF4099"/>
    <property type="match status" value="1"/>
</dbReference>
<accession>G0IV18</accession>
<feature type="compositionally biased region" description="Polar residues" evidence="1">
    <location>
        <begin position="260"/>
        <end position="270"/>
    </location>
</feature>
<dbReference type="SUPFAM" id="SSF54452">
    <property type="entry name" value="MHC antigen-recognition domain"/>
    <property type="match status" value="1"/>
</dbReference>
<dbReference type="InterPro" id="IPR025343">
    <property type="entry name" value="DUF4099"/>
</dbReference>
<feature type="compositionally biased region" description="Basic and acidic residues" evidence="1">
    <location>
        <begin position="271"/>
        <end position="303"/>
    </location>
</feature>
<sequence length="303" mass="34635">MKEKTLPMNDLKIFGIYKDGKFTIPKEQVQALQEGKMTDVVALKNLKGKDIQIDNLPARLSIVRGDDGNPSLRIDPVYKSPNSHPQLSTEEKERLIKAEIANIRKNYVDKNGNVRTEIIAYDKDTKQFMSYDPRAVKAPEAINDQKLTSEQKRKYKEGEMVELPDGTQFQFSTTDRKGIRSNRNGLVLSVLLDGGLSYLLFTGIGRMLGKKSGEEQSYSKGYQDALQKVQKQMERRIALNPNDKDALKDLNNVREEVSKVGTQQPKYQNRSVDEVKRFNSIDTEEGRNPNKKSEDDEHRQRKI</sequence>
<dbReference type="AlphaFoldDB" id="G0IV18"/>
<keyword evidence="4" id="KW-1185">Reference proteome</keyword>
<evidence type="ECO:0000313" key="3">
    <source>
        <dbReference type="EMBL" id="AEL27009.1"/>
    </source>
</evidence>
<dbReference type="STRING" id="880070.Cycma_3284"/>
<gene>
    <name evidence="3" type="ordered locus">Cycma_3284</name>
</gene>
<feature type="region of interest" description="Disordered" evidence="1">
    <location>
        <begin position="256"/>
        <end position="303"/>
    </location>
</feature>
<evidence type="ECO:0000259" key="2">
    <source>
        <dbReference type="Pfam" id="PF13351"/>
    </source>
</evidence>
<evidence type="ECO:0000256" key="1">
    <source>
        <dbReference type="SAM" id="MobiDB-lite"/>
    </source>
</evidence>
<dbReference type="HOGENOM" id="CLU_079846_0_0_10"/>
<name>G0IV18_CYCMS</name>
<protein>
    <recommendedName>
        <fullName evidence="2">DUF4099 domain-containing protein</fullName>
    </recommendedName>
</protein>
<dbReference type="KEGG" id="cmr:Cycma_3284"/>
<dbReference type="eggNOG" id="ENOG50320XV">
    <property type="taxonomic scope" value="Bacteria"/>
</dbReference>